<dbReference type="Gene3D" id="3.30.530.20">
    <property type="match status" value="1"/>
</dbReference>
<dbReference type="InterPro" id="IPR019587">
    <property type="entry name" value="Polyketide_cyclase/dehydratase"/>
</dbReference>
<dbReference type="AlphaFoldDB" id="A0A940MIT4"/>
<proteinExistence type="predicted"/>
<dbReference type="Proteomes" id="UP000670475">
    <property type="component" value="Unassembled WGS sequence"/>
</dbReference>
<keyword evidence="2" id="KW-1185">Reference proteome</keyword>
<protein>
    <submittedName>
        <fullName evidence="1">SRPBCC family protein</fullName>
    </submittedName>
</protein>
<dbReference type="Pfam" id="PF10604">
    <property type="entry name" value="Polyketide_cyc2"/>
    <property type="match status" value="1"/>
</dbReference>
<name>A0A940MIT4_9ACTN</name>
<dbReference type="InterPro" id="IPR023393">
    <property type="entry name" value="START-like_dom_sf"/>
</dbReference>
<sequence length="157" mass="17242">MLRRGRPVGPEFVESAPVCMAFGAEVAAPPAAVYRELAECVEDWPDWFGPLVAVARTPEGRQVRLRGGGQFWETVLVAEPATRYAYRTDRTNAPGMTALVEDWLLVPAGGATRVRWTVATDGTAVYRAVVRAARPAIGRSFRDAMRALDRRLTLPES</sequence>
<gene>
    <name evidence="1" type="ORF">JFN87_21585</name>
</gene>
<evidence type="ECO:0000313" key="2">
    <source>
        <dbReference type="Proteomes" id="UP000670475"/>
    </source>
</evidence>
<dbReference type="SUPFAM" id="SSF55961">
    <property type="entry name" value="Bet v1-like"/>
    <property type="match status" value="1"/>
</dbReference>
<evidence type="ECO:0000313" key="1">
    <source>
        <dbReference type="EMBL" id="MBP0460066.1"/>
    </source>
</evidence>
<accession>A0A940MIT4</accession>
<reference evidence="1" key="1">
    <citation type="submission" date="2021-03" db="EMBL/GenBank/DDBJ databases">
        <title>Whole genome sequence of Streptomyces bomunensis MMS17-BM035.</title>
        <authorList>
            <person name="Lee J.H."/>
        </authorList>
    </citation>
    <scope>NUCLEOTIDE SEQUENCE</scope>
    <source>
        <strain evidence="1">MMS17-BM035</strain>
    </source>
</reference>
<organism evidence="1 2">
    <name type="scientific">Streptomyces montanisoli</name>
    <dbReference type="NCBI Taxonomy" id="2798581"/>
    <lineage>
        <taxon>Bacteria</taxon>
        <taxon>Bacillati</taxon>
        <taxon>Actinomycetota</taxon>
        <taxon>Actinomycetes</taxon>
        <taxon>Kitasatosporales</taxon>
        <taxon>Streptomycetaceae</taxon>
        <taxon>Streptomyces</taxon>
    </lineage>
</organism>
<comment type="caution">
    <text evidence="1">The sequence shown here is derived from an EMBL/GenBank/DDBJ whole genome shotgun (WGS) entry which is preliminary data.</text>
</comment>
<dbReference type="EMBL" id="JAGIQL010000098">
    <property type="protein sequence ID" value="MBP0460066.1"/>
    <property type="molecule type" value="Genomic_DNA"/>
</dbReference>